<evidence type="ECO:0000313" key="3">
    <source>
        <dbReference type="Proteomes" id="UP000198406"/>
    </source>
</evidence>
<gene>
    <name evidence="2" type="ORF">FisN_20Hh164</name>
</gene>
<dbReference type="InterPro" id="IPR002347">
    <property type="entry name" value="SDR_fam"/>
</dbReference>
<dbReference type="Proteomes" id="UP000198406">
    <property type="component" value="Unassembled WGS sequence"/>
</dbReference>
<protein>
    <submittedName>
        <fullName evidence="2">3-hydroxybutyrate dehydrogenase</fullName>
        <ecNumber evidence="2">1.1.1.30</ecNumber>
    </submittedName>
</protein>
<dbReference type="EC" id="1.1.1.30" evidence="2"/>
<proteinExistence type="inferred from homology"/>
<dbReference type="PRINTS" id="PR00080">
    <property type="entry name" value="SDRFAMILY"/>
</dbReference>
<dbReference type="GO" id="GO:0003858">
    <property type="term" value="F:3-hydroxybutyrate dehydrogenase activity"/>
    <property type="evidence" value="ECO:0007669"/>
    <property type="project" value="UniProtKB-EC"/>
</dbReference>
<comment type="caution">
    <text evidence="2">The sequence shown here is derived from an EMBL/GenBank/DDBJ whole genome shotgun (WGS) entry which is preliminary data.</text>
</comment>
<keyword evidence="2" id="KW-0560">Oxidoreductase</keyword>
<keyword evidence="3" id="KW-1185">Reference proteome</keyword>
<dbReference type="AlphaFoldDB" id="A0A1Z5JJM7"/>
<sequence length="249" mass="27492">MEIKQMAHAVEELLSKDPNSALYAIVNNAAIADPSDFLFDPTISTYRNIMDVNFFGMLRVTQALLPIMLRTSSHGARILNMSSVCGAVASPSNAGYSASKFAVEAWSDALRTELAPFDIAVTKIRPGQIRTQIQVDWQTNYVKNFDAAPTTIQELYGGGAFRNQVLDTFQNINKQSSAIIGDPSMVIEVLNDILTLPSNEIEPYYWVGSDAKILWRALSMLPVAVADTIKRAIFHFAPTKETSTQKKLD</sequence>
<evidence type="ECO:0000256" key="1">
    <source>
        <dbReference type="RuleBase" id="RU000363"/>
    </source>
</evidence>
<organism evidence="2 3">
    <name type="scientific">Fistulifera solaris</name>
    <name type="common">Oleaginous diatom</name>
    <dbReference type="NCBI Taxonomy" id="1519565"/>
    <lineage>
        <taxon>Eukaryota</taxon>
        <taxon>Sar</taxon>
        <taxon>Stramenopiles</taxon>
        <taxon>Ochrophyta</taxon>
        <taxon>Bacillariophyta</taxon>
        <taxon>Bacillariophyceae</taxon>
        <taxon>Bacillariophycidae</taxon>
        <taxon>Naviculales</taxon>
        <taxon>Naviculaceae</taxon>
        <taxon>Fistulifera</taxon>
    </lineage>
</organism>
<reference evidence="2 3" key="1">
    <citation type="journal article" date="2015" name="Plant Cell">
        <title>Oil accumulation by the oleaginous diatom Fistulifera solaris as revealed by the genome and transcriptome.</title>
        <authorList>
            <person name="Tanaka T."/>
            <person name="Maeda Y."/>
            <person name="Veluchamy A."/>
            <person name="Tanaka M."/>
            <person name="Abida H."/>
            <person name="Marechal E."/>
            <person name="Bowler C."/>
            <person name="Muto M."/>
            <person name="Sunaga Y."/>
            <person name="Tanaka M."/>
            <person name="Yoshino T."/>
            <person name="Taniguchi T."/>
            <person name="Fukuda Y."/>
            <person name="Nemoto M."/>
            <person name="Matsumoto M."/>
            <person name="Wong P.S."/>
            <person name="Aburatani S."/>
            <person name="Fujibuchi W."/>
        </authorList>
    </citation>
    <scope>NUCLEOTIDE SEQUENCE [LARGE SCALE GENOMIC DNA]</scope>
    <source>
        <strain evidence="2 3">JPCC DA0580</strain>
    </source>
</reference>
<dbReference type="Gene3D" id="3.40.50.720">
    <property type="entry name" value="NAD(P)-binding Rossmann-like Domain"/>
    <property type="match status" value="1"/>
</dbReference>
<dbReference type="InterPro" id="IPR020904">
    <property type="entry name" value="Sc_DH/Rdtase_CS"/>
</dbReference>
<dbReference type="SUPFAM" id="SSF51735">
    <property type="entry name" value="NAD(P)-binding Rossmann-fold domains"/>
    <property type="match status" value="1"/>
</dbReference>
<dbReference type="PANTHER" id="PTHR43313">
    <property type="entry name" value="SHORT-CHAIN DEHYDROGENASE/REDUCTASE FAMILY 9C"/>
    <property type="match status" value="1"/>
</dbReference>
<dbReference type="GO" id="GO:0008202">
    <property type="term" value="P:steroid metabolic process"/>
    <property type="evidence" value="ECO:0007669"/>
    <property type="project" value="TreeGrafter"/>
</dbReference>
<dbReference type="InParanoid" id="A0A1Z5JJM7"/>
<evidence type="ECO:0000313" key="2">
    <source>
        <dbReference type="EMBL" id="GAX14213.1"/>
    </source>
</evidence>
<name>A0A1Z5JJM7_FISSO</name>
<dbReference type="InterPro" id="IPR036291">
    <property type="entry name" value="NAD(P)-bd_dom_sf"/>
</dbReference>
<dbReference type="OrthoDB" id="1274115at2759"/>
<dbReference type="PRINTS" id="PR00081">
    <property type="entry name" value="GDHRDH"/>
</dbReference>
<dbReference type="EMBL" id="BDSP01000076">
    <property type="protein sequence ID" value="GAX14213.1"/>
    <property type="molecule type" value="Genomic_DNA"/>
</dbReference>
<accession>A0A1Z5JJM7</accession>
<dbReference type="PANTHER" id="PTHR43313:SF1">
    <property type="entry name" value="3BETA-HYDROXYSTEROID DEHYDROGENASE DHS-16"/>
    <property type="match status" value="1"/>
</dbReference>
<dbReference type="PROSITE" id="PS00061">
    <property type="entry name" value="ADH_SHORT"/>
    <property type="match status" value="1"/>
</dbReference>
<dbReference type="Pfam" id="PF00106">
    <property type="entry name" value="adh_short"/>
    <property type="match status" value="1"/>
</dbReference>
<comment type="similarity">
    <text evidence="1">Belongs to the short-chain dehydrogenases/reductases (SDR) family.</text>
</comment>